<protein>
    <submittedName>
        <fullName evidence="1">Uncharacterized protein</fullName>
    </submittedName>
</protein>
<accession>A0A382H2N6</accession>
<name>A0A382H2N6_9ZZZZ</name>
<dbReference type="AlphaFoldDB" id="A0A382H2N6"/>
<gene>
    <name evidence="1" type="ORF">METZ01_LOCUS234276</name>
</gene>
<proteinExistence type="predicted"/>
<reference evidence="1" key="1">
    <citation type="submission" date="2018-05" db="EMBL/GenBank/DDBJ databases">
        <authorList>
            <person name="Lanie J.A."/>
            <person name="Ng W.-L."/>
            <person name="Kazmierczak K.M."/>
            <person name="Andrzejewski T.M."/>
            <person name="Davidsen T.M."/>
            <person name="Wayne K.J."/>
            <person name="Tettelin H."/>
            <person name="Glass J.I."/>
            <person name="Rusch D."/>
            <person name="Podicherti R."/>
            <person name="Tsui H.-C.T."/>
            <person name="Winkler M.E."/>
        </authorList>
    </citation>
    <scope>NUCLEOTIDE SEQUENCE</scope>
</reference>
<feature type="non-terminal residue" evidence="1">
    <location>
        <position position="1"/>
    </location>
</feature>
<dbReference type="EMBL" id="UINC01058773">
    <property type="protein sequence ID" value="SVB81422.1"/>
    <property type="molecule type" value="Genomic_DNA"/>
</dbReference>
<evidence type="ECO:0000313" key="1">
    <source>
        <dbReference type="EMBL" id="SVB81422.1"/>
    </source>
</evidence>
<sequence>VLSINNIERELVSIVSLPAIKELIA</sequence>
<organism evidence="1">
    <name type="scientific">marine metagenome</name>
    <dbReference type="NCBI Taxonomy" id="408172"/>
    <lineage>
        <taxon>unclassified sequences</taxon>
        <taxon>metagenomes</taxon>
        <taxon>ecological metagenomes</taxon>
    </lineage>
</organism>